<dbReference type="PANTHER" id="PTHR28307">
    <property type="entry name" value="PROTEIN PAL1"/>
    <property type="match status" value="1"/>
</dbReference>
<evidence type="ECO:0000313" key="2">
    <source>
        <dbReference type="EMBL" id="KAL1838119.1"/>
    </source>
</evidence>
<organism evidence="2 3">
    <name type="scientific">Humicola insolens</name>
    <name type="common">Soft-rot fungus</name>
    <dbReference type="NCBI Taxonomy" id="85995"/>
    <lineage>
        <taxon>Eukaryota</taxon>
        <taxon>Fungi</taxon>
        <taxon>Dikarya</taxon>
        <taxon>Ascomycota</taxon>
        <taxon>Pezizomycotina</taxon>
        <taxon>Sordariomycetes</taxon>
        <taxon>Sordariomycetidae</taxon>
        <taxon>Sordariales</taxon>
        <taxon>Chaetomiaceae</taxon>
        <taxon>Mycothermus</taxon>
    </lineage>
</organism>
<feature type="compositionally biased region" description="Polar residues" evidence="1">
    <location>
        <begin position="13"/>
        <end position="24"/>
    </location>
</feature>
<sequence length="341" mass="38115">MIALLPDSMAAKRSSQTIQPSMTPRYTMPHFVTYGDWDYDALPYDKHWATTHILEPLYEPQPHEMFATAHQPLPTPPSSASPTRASFDHVPREEEASTDPDLDESLVRRILNRSSKTPSSSQEPQPPARPTSKPPTWSQGTILFRPSPPPSPSPTPRGFRKEDPDRDWDRDWWDDHPATINTSRPDVVDALDETGAALYHHEGPFDAALRARNSSPDPRRNPLDALRDSNSEAPPGCVLDAIYRGVPLPGTPGGRDFVGRRGEDEEVVCGGWKRWSYLPYQADDLDRKDLDVFSHPPGRNSDGSRGGGATHRRSVSDGVLLGKRLAQSLRKRWDISLGKKR</sequence>
<feature type="compositionally biased region" description="Basic and acidic residues" evidence="1">
    <location>
        <begin position="217"/>
        <end position="230"/>
    </location>
</feature>
<feature type="compositionally biased region" description="Pro residues" evidence="1">
    <location>
        <begin position="124"/>
        <end position="133"/>
    </location>
</feature>
<name>A0ABR3V8H0_HUMIN</name>
<protein>
    <submittedName>
        <fullName evidence="2">Uncharacterized protein</fullName>
    </submittedName>
</protein>
<proteinExistence type="predicted"/>
<accession>A0ABR3V8H0</accession>
<feature type="compositionally biased region" description="Polar residues" evidence="1">
    <location>
        <begin position="112"/>
        <end position="123"/>
    </location>
</feature>
<gene>
    <name evidence="2" type="ORF">VTJ49DRAFT_3024</name>
</gene>
<keyword evidence="3" id="KW-1185">Reference proteome</keyword>
<evidence type="ECO:0000256" key="1">
    <source>
        <dbReference type="SAM" id="MobiDB-lite"/>
    </source>
</evidence>
<dbReference type="EMBL" id="JAZGSY010000237">
    <property type="protein sequence ID" value="KAL1838119.1"/>
    <property type="molecule type" value="Genomic_DNA"/>
</dbReference>
<feature type="region of interest" description="Disordered" evidence="1">
    <location>
        <begin position="68"/>
        <end position="186"/>
    </location>
</feature>
<dbReference type="Pfam" id="PF08316">
    <property type="entry name" value="Pal1"/>
    <property type="match status" value="1"/>
</dbReference>
<dbReference type="Proteomes" id="UP001583172">
    <property type="component" value="Unassembled WGS sequence"/>
</dbReference>
<feature type="compositionally biased region" description="Basic and acidic residues" evidence="1">
    <location>
        <begin position="86"/>
        <end position="95"/>
    </location>
</feature>
<dbReference type="PANTHER" id="PTHR28307:SF1">
    <property type="entry name" value="PAL1 CELL MORPHOLOGY PROTEIN"/>
    <property type="match status" value="1"/>
</dbReference>
<evidence type="ECO:0000313" key="3">
    <source>
        <dbReference type="Proteomes" id="UP001583172"/>
    </source>
</evidence>
<feature type="region of interest" description="Disordered" evidence="1">
    <location>
        <begin position="208"/>
        <end position="232"/>
    </location>
</feature>
<feature type="region of interest" description="Disordered" evidence="1">
    <location>
        <begin position="289"/>
        <end position="316"/>
    </location>
</feature>
<feature type="region of interest" description="Disordered" evidence="1">
    <location>
        <begin position="1"/>
        <end position="24"/>
    </location>
</feature>
<dbReference type="InterPro" id="IPR013226">
    <property type="entry name" value="Pal1"/>
</dbReference>
<reference evidence="2 3" key="1">
    <citation type="journal article" date="2024" name="Commun. Biol.">
        <title>Comparative genomic analysis of thermophilic fungi reveals convergent evolutionary adaptations and gene losses.</title>
        <authorList>
            <person name="Steindorff A.S."/>
            <person name="Aguilar-Pontes M.V."/>
            <person name="Robinson A.J."/>
            <person name="Andreopoulos B."/>
            <person name="LaButti K."/>
            <person name="Kuo A."/>
            <person name="Mondo S."/>
            <person name="Riley R."/>
            <person name="Otillar R."/>
            <person name="Haridas S."/>
            <person name="Lipzen A."/>
            <person name="Grimwood J."/>
            <person name="Schmutz J."/>
            <person name="Clum A."/>
            <person name="Reid I.D."/>
            <person name="Moisan M.C."/>
            <person name="Butler G."/>
            <person name="Nguyen T.T.M."/>
            <person name="Dewar K."/>
            <person name="Conant G."/>
            <person name="Drula E."/>
            <person name="Henrissat B."/>
            <person name="Hansel C."/>
            <person name="Singer S."/>
            <person name="Hutchinson M.I."/>
            <person name="de Vries R.P."/>
            <person name="Natvig D.O."/>
            <person name="Powell A.J."/>
            <person name="Tsang A."/>
            <person name="Grigoriev I.V."/>
        </authorList>
    </citation>
    <scope>NUCLEOTIDE SEQUENCE [LARGE SCALE GENOMIC DNA]</scope>
    <source>
        <strain evidence="2 3">CBS 620.91</strain>
    </source>
</reference>
<comment type="caution">
    <text evidence="2">The sequence shown here is derived from an EMBL/GenBank/DDBJ whole genome shotgun (WGS) entry which is preliminary data.</text>
</comment>
<feature type="compositionally biased region" description="Pro residues" evidence="1">
    <location>
        <begin position="146"/>
        <end position="155"/>
    </location>
</feature>
<feature type="compositionally biased region" description="Basic and acidic residues" evidence="1">
    <location>
        <begin position="159"/>
        <end position="177"/>
    </location>
</feature>